<dbReference type="InterPro" id="IPR029032">
    <property type="entry name" value="AhpD-like"/>
</dbReference>
<keyword evidence="2" id="KW-0575">Peroxidase</keyword>
<dbReference type="Pfam" id="PF02627">
    <property type="entry name" value="CMD"/>
    <property type="match status" value="1"/>
</dbReference>
<accession>A0A1D8INB0</accession>
<dbReference type="InterPro" id="IPR003779">
    <property type="entry name" value="CMD-like"/>
</dbReference>
<gene>
    <name evidence="2" type="ORF">BI364_08280</name>
</gene>
<sequence>MNQTAKLKLYPQTLGNPDPSVRRALEKAKKANGFIPNMYANMANSPGLLESYLDAYARFRQASGFTPAEQETVFLTISLANGCDYCTAAHSFIAEKMSQVPEPVLQALRARKPIPDDRLAALTKFTQIMVDTRGRPTESELNAFRATGFTDRHALEIIHALAIKTLSNYSNHLLHTEIDEMFLAYKVDSAA</sequence>
<dbReference type="SUPFAM" id="SSF69118">
    <property type="entry name" value="AhpD-like"/>
    <property type="match status" value="1"/>
</dbReference>
<dbReference type="InterPro" id="IPR004675">
    <property type="entry name" value="AhpD_core"/>
</dbReference>
<name>A0A1D8INB0_9GAMM</name>
<dbReference type="Proteomes" id="UP000095401">
    <property type="component" value="Chromosome"/>
</dbReference>
<dbReference type="KEGG" id="aprs:BI364_08280"/>
<reference evidence="3" key="1">
    <citation type="submission" date="2016-09" db="EMBL/GenBank/DDBJ databases">
        <title>Acidihalobacter prosperus F5.</title>
        <authorList>
            <person name="Khaleque H.N."/>
            <person name="Ramsay J.P."/>
            <person name="Kaksonen A.H."/>
            <person name="Boxall N.J."/>
            <person name="Watkin E.L.J."/>
        </authorList>
    </citation>
    <scope>NUCLEOTIDE SEQUENCE [LARGE SCALE GENOMIC DNA]</scope>
    <source>
        <strain evidence="3">F5</strain>
    </source>
</reference>
<proteinExistence type="predicted"/>
<keyword evidence="3" id="KW-1185">Reference proteome</keyword>
<protein>
    <submittedName>
        <fullName evidence="2">Alkylhydroperoxidase</fullName>
    </submittedName>
</protein>
<organism evidence="2 3">
    <name type="scientific">Acidihalobacter yilgarnensis</name>
    <dbReference type="NCBI Taxonomy" id="2819280"/>
    <lineage>
        <taxon>Bacteria</taxon>
        <taxon>Pseudomonadati</taxon>
        <taxon>Pseudomonadota</taxon>
        <taxon>Gammaproteobacteria</taxon>
        <taxon>Chromatiales</taxon>
        <taxon>Ectothiorhodospiraceae</taxon>
        <taxon>Acidihalobacter</taxon>
    </lineage>
</organism>
<feature type="domain" description="Carboxymuconolactone decarboxylase-like" evidence="1">
    <location>
        <begin position="56"/>
        <end position="114"/>
    </location>
</feature>
<evidence type="ECO:0000313" key="2">
    <source>
        <dbReference type="EMBL" id="AOU97960.1"/>
    </source>
</evidence>
<keyword evidence="2" id="KW-0560">Oxidoreductase</keyword>
<dbReference type="PANTHER" id="PTHR35446">
    <property type="entry name" value="SI:CH211-175M2.5"/>
    <property type="match status" value="1"/>
</dbReference>
<dbReference type="PANTHER" id="PTHR35446:SF3">
    <property type="entry name" value="CMD DOMAIN-CONTAINING PROTEIN"/>
    <property type="match status" value="1"/>
</dbReference>
<dbReference type="RefSeq" id="WP_070078336.1">
    <property type="nucleotide sequence ID" value="NZ_CP017415.1"/>
</dbReference>
<evidence type="ECO:0000259" key="1">
    <source>
        <dbReference type="Pfam" id="PF02627"/>
    </source>
</evidence>
<dbReference type="NCBIfam" id="TIGR00778">
    <property type="entry name" value="ahpD_dom"/>
    <property type="match status" value="1"/>
</dbReference>
<dbReference type="Gene3D" id="1.20.1290.10">
    <property type="entry name" value="AhpD-like"/>
    <property type="match status" value="1"/>
</dbReference>
<dbReference type="AlphaFoldDB" id="A0A1D8INB0"/>
<dbReference type="GO" id="GO:0051920">
    <property type="term" value="F:peroxiredoxin activity"/>
    <property type="evidence" value="ECO:0007669"/>
    <property type="project" value="InterPro"/>
</dbReference>
<dbReference type="EMBL" id="CP017415">
    <property type="protein sequence ID" value="AOU97960.1"/>
    <property type="molecule type" value="Genomic_DNA"/>
</dbReference>
<evidence type="ECO:0000313" key="3">
    <source>
        <dbReference type="Proteomes" id="UP000095401"/>
    </source>
</evidence>